<dbReference type="Gene3D" id="3.30.1240.10">
    <property type="match status" value="1"/>
</dbReference>
<dbReference type="Pfam" id="PF08282">
    <property type="entry name" value="Hydrolase_3"/>
    <property type="match status" value="1"/>
</dbReference>
<dbReference type="GO" id="GO:0016791">
    <property type="term" value="F:phosphatase activity"/>
    <property type="evidence" value="ECO:0007669"/>
    <property type="project" value="TreeGrafter"/>
</dbReference>
<gene>
    <name evidence="1" type="ORF">B6254_2451</name>
</gene>
<dbReference type="GO" id="GO:0000287">
    <property type="term" value="F:magnesium ion binding"/>
    <property type="evidence" value="ECO:0007669"/>
    <property type="project" value="TreeGrafter"/>
</dbReference>
<dbReference type="InterPro" id="IPR023214">
    <property type="entry name" value="HAD_sf"/>
</dbReference>
<organism evidence="1 2">
    <name type="scientific">Weissella cibaria</name>
    <dbReference type="NCBI Taxonomy" id="137591"/>
    <lineage>
        <taxon>Bacteria</taxon>
        <taxon>Bacillati</taxon>
        <taxon>Bacillota</taxon>
        <taxon>Bacilli</taxon>
        <taxon>Lactobacillales</taxon>
        <taxon>Lactobacillaceae</taxon>
        <taxon>Weissella</taxon>
    </lineage>
</organism>
<dbReference type="EMBL" id="CP020928">
    <property type="protein sequence ID" value="AWF96797.1"/>
    <property type="molecule type" value="Genomic_DNA"/>
</dbReference>
<proteinExistence type="predicted"/>
<accession>A0A2S1KUU7</accession>
<dbReference type="PROSITE" id="PS01229">
    <property type="entry name" value="COF_2"/>
    <property type="match status" value="1"/>
</dbReference>
<sequence>MTMAEISLVATDLDGTFLTDVKRFNEAHFDRILQLLAAQDARFIVASGRDEEQIDKHFKRFAGRYDLVADNGAIVKTADGQTLKVSGLEVPEVATMMQVVTDLPFDPRQGALFTGRHGVYMLRDQGRLNLAHQSLVLMMFAHVTMIDSLAEIDEPILKVTIGYAEHQTNHFIQAAQQALGSAAHVTTSGYGSVDIVAPDVNKANGIKVLADYYGVTADQSLVAFGDGLNDAEMLALAAQPYAMKNGDDSLLERYPAALDDNNNDGVLLTLDEILRKQ</sequence>
<dbReference type="AlphaFoldDB" id="A0A2S1KUU7"/>
<dbReference type="Gene3D" id="3.40.50.1000">
    <property type="entry name" value="HAD superfamily/HAD-like"/>
    <property type="match status" value="1"/>
</dbReference>
<protein>
    <submittedName>
        <fullName evidence="1">Uncharacterized protein</fullName>
    </submittedName>
</protein>
<name>A0A2S1KUU7_9LACO</name>
<dbReference type="PANTHER" id="PTHR10000:SF53">
    <property type="entry name" value="5-AMINO-6-(5-PHOSPHO-D-RIBITYLAMINO)URACIL PHOSPHATASE YBJI-RELATED"/>
    <property type="match status" value="1"/>
</dbReference>
<dbReference type="SUPFAM" id="SSF56784">
    <property type="entry name" value="HAD-like"/>
    <property type="match status" value="1"/>
</dbReference>
<dbReference type="Proteomes" id="UP000244870">
    <property type="component" value="Chromosome"/>
</dbReference>
<reference evidence="1 2" key="1">
    <citation type="submission" date="2017-04" db="EMBL/GenBank/DDBJ databases">
        <title>Weissella cibaria strain m2 complete genome.</title>
        <authorList>
            <person name="Pan Q."/>
            <person name="Tan M."/>
            <person name="Yao F."/>
            <person name="Su S."/>
        </authorList>
    </citation>
    <scope>NUCLEOTIDE SEQUENCE [LARGE SCALE GENOMIC DNA]</scope>
    <source>
        <strain evidence="1 2">M2</strain>
    </source>
</reference>
<dbReference type="GO" id="GO:0005829">
    <property type="term" value="C:cytosol"/>
    <property type="evidence" value="ECO:0007669"/>
    <property type="project" value="TreeGrafter"/>
</dbReference>
<evidence type="ECO:0000313" key="1">
    <source>
        <dbReference type="EMBL" id="AWF96797.1"/>
    </source>
</evidence>
<evidence type="ECO:0000313" key="2">
    <source>
        <dbReference type="Proteomes" id="UP000244870"/>
    </source>
</evidence>
<dbReference type="PANTHER" id="PTHR10000">
    <property type="entry name" value="PHOSPHOSERINE PHOSPHATASE"/>
    <property type="match status" value="1"/>
</dbReference>
<dbReference type="InterPro" id="IPR036412">
    <property type="entry name" value="HAD-like_sf"/>
</dbReference>